<keyword evidence="3" id="KW-1185">Reference proteome</keyword>
<protein>
    <submittedName>
        <fullName evidence="2">Uncharacterized protein</fullName>
    </submittedName>
</protein>
<gene>
    <name evidence="2" type="ORF">P8C59_000507</name>
</gene>
<evidence type="ECO:0000313" key="3">
    <source>
        <dbReference type="Proteomes" id="UP001217918"/>
    </source>
</evidence>
<accession>A0AAD9HXS8</accession>
<organism evidence="2 3">
    <name type="scientific">Phyllachora maydis</name>
    <dbReference type="NCBI Taxonomy" id="1825666"/>
    <lineage>
        <taxon>Eukaryota</taxon>
        <taxon>Fungi</taxon>
        <taxon>Dikarya</taxon>
        <taxon>Ascomycota</taxon>
        <taxon>Pezizomycotina</taxon>
        <taxon>Sordariomycetes</taxon>
        <taxon>Sordariomycetidae</taxon>
        <taxon>Phyllachorales</taxon>
        <taxon>Phyllachoraceae</taxon>
        <taxon>Phyllachora</taxon>
    </lineage>
</organism>
<evidence type="ECO:0000313" key="2">
    <source>
        <dbReference type="EMBL" id="KAK2066717.1"/>
    </source>
</evidence>
<dbReference type="Proteomes" id="UP001217918">
    <property type="component" value="Unassembled WGS sequence"/>
</dbReference>
<dbReference type="EMBL" id="JAQQPM010000001">
    <property type="protein sequence ID" value="KAK2066717.1"/>
    <property type="molecule type" value="Genomic_DNA"/>
</dbReference>
<feature type="signal peptide" evidence="1">
    <location>
        <begin position="1"/>
        <end position="22"/>
    </location>
</feature>
<proteinExistence type="predicted"/>
<feature type="chain" id="PRO_5042154732" evidence="1">
    <location>
        <begin position="23"/>
        <end position="122"/>
    </location>
</feature>
<comment type="caution">
    <text evidence="2">The sequence shown here is derived from an EMBL/GenBank/DDBJ whole genome shotgun (WGS) entry which is preliminary data.</text>
</comment>
<keyword evidence="1" id="KW-0732">Signal</keyword>
<evidence type="ECO:0000256" key="1">
    <source>
        <dbReference type="SAM" id="SignalP"/>
    </source>
</evidence>
<name>A0AAD9HXS8_9PEZI</name>
<sequence>MKSFVAPLTTAILLYLSLIVAADNWYECACQKNQTLDNSATAAMCAEFEPSAQIAHNYTESATKLTGTWCIKPYGGDSKLNGDAVGHSCLLADAAGSCCAVNAVLPIDNASFAIGCPVPPSP</sequence>
<reference evidence="2" key="1">
    <citation type="journal article" date="2023" name="Mol. Plant Microbe Interact.">
        <title>Elucidating the Obligate Nature and Biological Capacity of an Invasive Fungal Corn Pathogen.</title>
        <authorList>
            <person name="MacCready J.S."/>
            <person name="Roggenkamp E.M."/>
            <person name="Gdanetz K."/>
            <person name="Chilvers M.I."/>
        </authorList>
    </citation>
    <scope>NUCLEOTIDE SEQUENCE</scope>
    <source>
        <strain evidence="2">PM02</strain>
    </source>
</reference>
<dbReference type="AlphaFoldDB" id="A0AAD9HXS8"/>